<comment type="function">
    <text evidence="6">Required for the morphogenesis and for the elongation of the flagellar filament by facilitating polymerization of the flagellin monomers at the tip of growing filament. Forms a capping structure, which prevents flagellin subunits (transported through the central channel of the flagellum) from leaking out without polymerization at the distal end.</text>
</comment>
<dbReference type="AlphaFoldDB" id="Q8D3D8"/>
<dbReference type="GO" id="GO:0071973">
    <property type="term" value="P:bacterial-type flagellum-dependent cell motility"/>
    <property type="evidence" value="ECO:0007669"/>
    <property type="project" value="TreeGrafter"/>
</dbReference>
<dbReference type="PANTHER" id="PTHR30288:SF0">
    <property type="entry name" value="FLAGELLAR HOOK-ASSOCIATED PROTEIN 2"/>
    <property type="match status" value="1"/>
</dbReference>
<dbReference type="InterPro" id="IPR010809">
    <property type="entry name" value="FliD_C"/>
</dbReference>
<evidence type="ECO:0000256" key="4">
    <source>
        <dbReference type="ARBA" id="ARBA00023054"/>
    </source>
</evidence>
<comment type="subunit">
    <text evidence="2 7">Homopentamer.</text>
</comment>
<evidence type="ECO:0000313" key="11">
    <source>
        <dbReference type="Proteomes" id="UP000000562"/>
    </source>
</evidence>
<reference evidence="10 11" key="1">
    <citation type="journal article" date="2002" name="Nat. Genet.">
        <title>Genome sequence of the endocellular obligate symbiont of tsetse flies, Wigglesworthia glossinidia.</title>
        <authorList>
            <person name="Akman L."/>
            <person name="Yamashita A."/>
            <person name="Watanabe H."/>
            <person name="Oshima K."/>
            <person name="Shiba T."/>
            <person name="Hattori M."/>
            <person name="Aksoy S."/>
        </authorList>
    </citation>
    <scope>NUCLEOTIDE SEQUENCE [LARGE SCALE GENOMIC DNA]</scope>
</reference>
<dbReference type="KEGG" id="wbr:fliD"/>
<feature type="coiled-coil region" evidence="7">
    <location>
        <begin position="440"/>
        <end position="467"/>
    </location>
</feature>
<evidence type="ECO:0000259" key="8">
    <source>
        <dbReference type="Pfam" id="PF02465"/>
    </source>
</evidence>
<dbReference type="STRING" id="36870.gene:10368541"/>
<proteinExistence type="inferred from homology"/>
<sequence>MNEISMLGISSQGATAELIKKIEEIETHKINNIKLKEDKISYKISSWGKINFLLQNLSDKLNNLGEKSFSFLKSSDNECFKAVSNDFYGSHKIKVIQLAKKHVLSLSVPKSMNEILGNKEPIRYINIIHGKEIKPGLKNNTVIKIKRSESSLRGIEKAINQSGAKIKAEIKKIGLKNKNRLILTSNILGEEGKINIHVEGDEKLNRMLCFPYNENVNEKSKLEYKKENKNFNEPKLEEIQRSDNSIIKVDNNLYYRKTNIIRDVLKNVTLNLKKTSKESSKNLEDGETLSFYFNKEKFLKFFKDFVKSFNLFINESNKLREFEINEKSISPYQKRNDKLLYNIGPFIGDYLLNNITNKLKFLIRKNFDDYKNKNIIFIEDVGIKINPKNGNLILDNDKLIKNMQNNWKNLRNFFLKSNFISDISSFIEDNIYKKGTINSNKSIISEINNLNKQKKIINKEIEKSEMLSYNKINMYKEQFKKLDLFMSKTDYIRKQLSALFSNNKN</sequence>
<comment type="function">
    <text evidence="7">Required for morphogenesis and for the elongation of the flagellar filament by facilitating polymerization of the flagellin monomers at the tip of growing filament. Forms a capping structure, which prevents flagellin subunits (transported through the central channel of the flagellum) from leaking out without polymerization at the distal end.</text>
</comment>
<organism evidence="10 11">
    <name type="scientific">Wigglesworthia glossinidia brevipalpis</name>
    <dbReference type="NCBI Taxonomy" id="36870"/>
    <lineage>
        <taxon>Bacteria</taxon>
        <taxon>Pseudomonadati</taxon>
        <taxon>Pseudomonadota</taxon>
        <taxon>Gammaproteobacteria</taxon>
        <taxon>Enterobacterales</taxon>
        <taxon>Erwiniaceae</taxon>
        <taxon>Wigglesworthia</taxon>
    </lineage>
</organism>
<comment type="similarity">
    <text evidence="1 7">Belongs to the FliD family.</text>
</comment>
<evidence type="ECO:0000256" key="7">
    <source>
        <dbReference type="RuleBase" id="RU362066"/>
    </source>
</evidence>
<gene>
    <name evidence="10" type="primary">fliD</name>
</gene>
<evidence type="ECO:0000259" key="9">
    <source>
        <dbReference type="Pfam" id="PF07195"/>
    </source>
</evidence>
<dbReference type="eggNOG" id="COG1345">
    <property type="taxonomic scope" value="Bacteria"/>
</dbReference>
<feature type="domain" description="Flagellar hook-associated protein 2 N-terminal" evidence="8">
    <location>
        <begin position="15"/>
        <end position="102"/>
    </location>
</feature>
<evidence type="ECO:0000256" key="2">
    <source>
        <dbReference type="ARBA" id="ARBA00011255"/>
    </source>
</evidence>
<keyword evidence="4 7" id="KW-0175">Coiled coil</keyword>
<dbReference type="GO" id="GO:0005576">
    <property type="term" value="C:extracellular region"/>
    <property type="evidence" value="ECO:0007669"/>
    <property type="project" value="UniProtKB-SubCell"/>
</dbReference>
<keyword evidence="5 7" id="KW-0975">Bacterial flagellum</keyword>
<evidence type="ECO:0000313" key="10">
    <source>
        <dbReference type="EMBL" id="BAC24209.1"/>
    </source>
</evidence>
<dbReference type="Proteomes" id="UP000000562">
    <property type="component" value="Chromosome"/>
</dbReference>
<evidence type="ECO:0000256" key="5">
    <source>
        <dbReference type="ARBA" id="ARBA00023143"/>
    </source>
</evidence>
<dbReference type="EMBL" id="BA000021">
    <property type="protein sequence ID" value="BAC24209.1"/>
    <property type="molecule type" value="Genomic_DNA"/>
</dbReference>
<evidence type="ECO:0000256" key="1">
    <source>
        <dbReference type="ARBA" id="ARBA00009764"/>
    </source>
</evidence>
<evidence type="ECO:0000256" key="3">
    <source>
        <dbReference type="ARBA" id="ARBA00016246"/>
    </source>
</evidence>
<dbReference type="GO" id="GO:0009421">
    <property type="term" value="C:bacterial-type flagellum filament cap"/>
    <property type="evidence" value="ECO:0007669"/>
    <property type="project" value="InterPro"/>
</dbReference>
<evidence type="ECO:0000256" key="6">
    <source>
        <dbReference type="ARBA" id="ARBA00025175"/>
    </source>
</evidence>
<dbReference type="HOGENOM" id="CLU_539619_0_0_6"/>
<dbReference type="InterPro" id="IPR003481">
    <property type="entry name" value="FliD_N"/>
</dbReference>
<keyword evidence="7" id="KW-0964">Secreted</keyword>
<name>Q8D3D8_WIGBR</name>
<dbReference type="Pfam" id="PF02465">
    <property type="entry name" value="FliD_N"/>
    <property type="match status" value="1"/>
</dbReference>
<dbReference type="Pfam" id="PF07195">
    <property type="entry name" value="FliD_C"/>
    <property type="match status" value="1"/>
</dbReference>
<dbReference type="PANTHER" id="PTHR30288">
    <property type="entry name" value="FLAGELLAR CAP/ASSEMBLY PROTEIN FLID"/>
    <property type="match status" value="1"/>
</dbReference>
<dbReference type="GO" id="GO:0009424">
    <property type="term" value="C:bacterial-type flagellum hook"/>
    <property type="evidence" value="ECO:0007669"/>
    <property type="project" value="UniProtKB-UniRule"/>
</dbReference>
<accession>Q8D3D8</accession>
<comment type="subcellular location">
    <subcellularLocation>
        <location evidence="7">Secreted</location>
    </subcellularLocation>
    <subcellularLocation>
        <location evidence="7">Bacterial flagellum</location>
    </subcellularLocation>
</comment>
<feature type="domain" description="Flagellar hook-associated protein 2 C-terminal" evidence="9">
    <location>
        <begin position="243"/>
        <end position="490"/>
    </location>
</feature>
<keyword evidence="11" id="KW-1185">Reference proteome</keyword>
<protein>
    <recommendedName>
        <fullName evidence="3 7">Flagellar hook-associated protein 2</fullName>
        <shortName evidence="7">HAP2</shortName>
    </recommendedName>
    <alternativeName>
        <fullName evidence="7">Flagellar cap protein</fullName>
    </alternativeName>
</protein>
<dbReference type="GO" id="GO:0007155">
    <property type="term" value="P:cell adhesion"/>
    <property type="evidence" value="ECO:0007669"/>
    <property type="project" value="InterPro"/>
</dbReference>
<dbReference type="InterPro" id="IPR040026">
    <property type="entry name" value="FliD"/>
</dbReference>